<dbReference type="EMBL" id="BONN01000002">
    <property type="protein sequence ID" value="GIG31862.1"/>
    <property type="molecule type" value="Genomic_DNA"/>
</dbReference>
<protein>
    <submittedName>
        <fullName evidence="4">Nucleotide-binding universal stress UspA family protein</fullName>
    </submittedName>
    <submittedName>
        <fullName evidence="3">Universal stress protein</fullName>
    </submittedName>
</protein>
<evidence type="ECO:0000313" key="3">
    <source>
        <dbReference type="EMBL" id="GIG31862.1"/>
    </source>
</evidence>
<gene>
    <name evidence="4" type="ORF">BKA21_000343</name>
    <name evidence="3" type="ORF">Col01nite_10210</name>
</gene>
<dbReference type="EMBL" id="JACCBK010000001">
    <property type="protein sequence ID" value="NYD84794.1"/>
    <property type="molecule type" value="Genomic_DNA"/>
</dbReference>
<dbReference type="InterPro" id="IPR014729">
    <property type="entry name" value="Rossmann-like_a/b/a_fold"/>
</dbReference>
<dbReference type="Proteomes" id="UP000618382">
    <property type="component" value="Unassembled WGS sequence"/>
</dbReference>
<evidence type="ECO:0000313" key="5">
    <source>
        <dbReference type="Proteomes" id="UP000577956"/>
    </source>
</evidence>
<dbReference type="Proteomes" id="UP000577956">
    <property type="component" value="Unassembled WGS sequence"/>
</dbReference>
<reference evidence="4 5" key="1">
    <citation type="submission" date="2020-07" db="EMBL/GenBank/DDBJ databases">
        <title>Sequencing the genomes of 1000 actinobacteria strains.</title>
        <authorList>
            <person name="Klenk H.-P."/>
        </authorList>
    </citation>
    <scope>NUCLEOTIDE SEQUENCE [LARGE SCALE GENOMIC DNA]</scope>
    <source>
        <strain evidence="4 5">DSM 24482</strain>
    </source>
</reference>
<dbReference type="InterPro" id="IPR006016">
    <property type="entry name" value="UspA"/>
</dbReference>
<evidence type="ECO:0000313" key="6">
    <source>
        <dbReference type="Proteomes" id="UP000618382"/>
    </source>
</evidence>
<name>A0A7Y9FCU9_9CELL</name>
<comment type="similarity">
    <text evidence="1">Belongs to the universal stress protein A family.</text>
</comment>
<comment type="caution">
    <text evidence="4">The sequence shown here is derived from an EMBL/GenBank/DDBJ whole genome shotgun (WGS) entry which is preliminary data.</text>
</comment>
<evidence type="ECO:0000256" key="1">
    <source>
        <dbReference type="ARBA" id="ARBA00008791"/>
    </source>
</evidence>
<accession>A0A7Y9FCU9</accession>
<organism evidence="4 5">
    <name type="scientific">Cellulomonas oligotrophica</name>
    <dbReference type="NCBI Taxonomy" id="931536"/>
    <lineage>
        <taxon>Bacteria</taxon>
        <taxon>Bacillati</taxon>
        <taxon>Actinomycetota</taxon>
        <taxon>Actinomycetes</taxon>
        <taxon>Micrococcales</taxon>
        <taxon>Cellulomonadaceae</taxon>
        <taxon>Cellulomonas</taxon>
    </lineage>
</organism>
<dbReference type="PRINTS" id="PR01438">
    <property type="entry name" value="UNVRSLSTRESS"/>
</dbReference>
<sequence>MRTDGPVVVALTREPGSEHVLAWALSEATRLGAAVDLVEVVPEPRDATLWAWTLTLPDVVVDTDTRAHLADVLTREQARHPDLTITAHSPHGNPAAVLRDLSADARLLVVGAGHRPHRTGRVAAHVAAHARCPVAVVRPTTTRTPDGHPAPVVVGVDGSRAARHAATTAAAAAVARDAVLRVVHARPTVQAPYGLAYLPPASEDDPTRVAARALVDDLVAHHPDLRTDLHVVDDDPAHALVQLAADAQLLVVGSRGLGAFPGMLLGSVSHEAVRHAPCTVLVVHGAPDDHVPDEPLLR</sequence>
<dbReference type="PANTHER" id="PTHR46553">
    <property type="entry name" value="ADENINE NUCLEOTIDE ALPHA HYDROLASES-LIKE SUPERFAMILY PROTEIN"/>
    <property type="match status" value="1"/>
</dbReference>
<reference evidence="3 6" key="2">
    <citation type="submission" date="2021-01" db="EMBL/GenBank/DDBJ databases">
        <title>Whole genome shotgun sequence of Cellulomonas oligotrophica NBRC 109435.</title>
        <authorList>
            <person name="Komaki H."/>
            <person name="Tamura T."/>
        </authorList>
    </citation>
    <scope>NUCLEOTIDE SEQUENCE [LARGE SCALE GENOMIC DNA]</scope>
    <source>
        <strain evidence="3 6">NBRC 109435</strain>
    </source>
</reference>
<keyword evidence="6" id="KW-1185">Reference proteome</keyword>
<evidence type="ECO:0000313" key="4">
    <source>
        <dbReference type="EMBL" id="NYD84794.1"/>
    </source>
</evidence>
<dbReference type="PANTHER" id="PTHR46553:SF3">
    <property type="entry name" value="ADENINE NUCLEOTIDE ALPHA HYDROLASES-LIKE SUPERFAMILY PROTEIN"/>
    <property type="match status" value="1"/>
</dbReference>
<dbReference type="RefSeq" id="WP_170208993.1">
    <property type="nucleotide sequence ID" value="NZ_BAABFI010000003.1"/>
</dbReference>
<proteinExistence type="inferred from homology"/>
<dbReference type="SUPFAM" id="SSF52402">
    <property type="entry name" value="Adenine nucleotide alpha hydrolases-like"/>
    <property type="match status" value="2"/>
</dbReference>
<dbReference type="Pfam" id="PF00582">
    <property type="entry name" value="Usp"/>
    <property type="match status" value="2"/>
</dbReference>
<feature type="domain" description="UspA" evidence="2">
    <location>
        <begin position="6"/>
        <end position="138"/>
    </location>
</feature>
<evidence type="ECO:0000259" key="2">
    <source>
        <dbReference type="Pfam" id="PF00582"/>
    </source>
</evidence>
<feature type="domain" description="UspA" evidence="2">
    <location>
        <begin position="152"/>
        <end position="284"/>
    </location>
</feature>
<dbReference type="InterPro" id="IPR006015">
    <property type="entry name" value="Universal_stress_UspA"/>
</dbReference>
<dbReference type="Gene3D" id="3.40.50.620">
    <property type="entry name" value="HUPs"/>
    <property type="match status" value="2"/>
</dbReference>
<dbReference type="AlphaFoldDB" id="A0A7Y9FCU9"/>